<organism evidence="2 3">
    <name type="scientific">Trifolium pratense</name>
    <name type="common">Red clover</name>
    <dbReference type="NCBI Taxonomy" id="57577"/>
    <lineage>
        <taxon>Eukaryota</taxon>
        <taxon>Viridiplantae</taxon>
        <taxon>Streptophyta</taxon>
        <taxon>Embryophyta</taxon>
        <taxon>Tracheophyta</taxon>
        <taxon>Spermatophyta</taxon>
        <taxon>Magnoliopsida</taxon>
        <taxon>eudicotyledons</taxon>
        <taxon>Gunneridae</taxon>
        <taxon>Pentapetalae</taxon>
        <taxon>rosids</taxon>
        <taxon>fabids</taxon>
        <taxon>Fabales</taxon>
        <taxon>Fabaceae</taxon>
        <taxon>Papilionoideae</taxon>
        <taxon>50 kb inversion clade</taxon>
        <taxon>NPAAA clade</taxon>
        <taxon>Hologalegina</taxon>
        <taxon>IRL clade</taxon>
        <taxon>Trifolieae</taxon>
        <taxon>Trifolium</taxon>
    </lineage>
</organism>
<reference evidence="2 3" key="1">
    <citation type="journal article" date="2014" name="Am. J. Bot.">
        <title>Genome assembly and annotation for red clover (Trifolium pratense; Fabaceae).</title>
        <authorList>
            <person name="Istvanek J."/>
            <person name="Jaros M."/>
            <person name="Krenek A."/>
            <person name="Repkova J."/>
        </authorList>
    </citation>
    <scope>NUCLEOTIDE SEQUENCE [LARGE SCALE GENOMIC DNA]</scope>
    <source>
        <strain evidence="3">cv. Tatra</strain>
        <tissue evidence="2">Young leaves</tissue>
    </source>
</reference>
<sequence length="146" mass="16695">MMDVEASNKSKFCGDGDNKPVDLKWTASYAQNTLGFVFCYDDDEDEEEEEDYVPLIRKSFRILSLETFNRKCDASVKKGDATTHPIKRLFEDNNSHIFVKKSKVSPNDDYNEDEEDNPSSNIFKRAGKSIDKPLSSLKKELEPVIT</sequence>
<gene>
    <name evidence="2" type="ORF">L195_g034117</name>
</gene>
<feature type="region of interest" description="Disordered" evidence="1">
    <location>
        <begin position="101"/>
        <end position="127"/>
    </location>
</feature>
<accession>A0A2K3LHX7</accession>
<dbReference type="EMBL" id="ASHM01033557">
    <property type="protein sequence ID" value="PNX78141.1"/>
    <property type="molecule type" value="Genomic_DNA"/>
</dbReference>
<evidence type="ECO:0000313" key="3">
    <source>
        <dbReference type="Proteomes" id="UP000236291"/>
    </source>
</evidence>
<reference evidence="2 3" key="2">
    <citation type="journal article" date="2017" name="Front. Plant Sci.">
        <title>Gene Classification and Mining of Molecular Markers Useful in Red Clover (Trifolium pratense) Breeding.</title>
        <authorList>
            <person name="Istvanek J."/>
            <person name="Dluhosova J."/>
            <person name="Dluhos P."/>
            <person name="Patkova L."/>
            <person name="Nedelnik J."/>
            <person name="Repkova J."/>
        </authorList>
    </citation>
    <scope>NUCLEOTIDE SEQUENCE [LARGE SCALE GENOMIC DNA]</scope>
    <source>
        <strain evidence="3">cv. Tatra</strain>
        <tissue evidence="2">Young leaves</tissue>
    </source>
</reference>
<evidence type="ECO:0000313" key="2">
    <source>
        <dbReference type="EMBL" id="PNX78141.1"/>
    </source>
</evidence>
<comment type="caution">
    <text evidence="2">The sequence shown here is derived from an EMBL/GenBank/DDBJ whole genome shotgun (WGS) entry which is preliminary data.</text>
</comment>
<name>A0A2K3LHX7_TRIPR</name>
<dbReference type="Proteomes" id="UP000236291">
    <property type="component" value="Unassembled WGS sequence"/>
</dbReference>
<dbReference type="AlphaFoldDB" id="A0A2K3LHX7"/>
<proteinExistence type="predicted"/>
<protein>
    <submittedName>
        <fullName evidence="2">Frigida-LIKE protein</fullName>
    </submittedName>
</protein>
<evidence type="ECO:0000256" key="1">
    <source>
        <dbReference type="SAM" id="MobiDB-lite"/>
    </source>
</evidence>